<dbReference type="InterPro" id="IPR000843">
    <property type="entry name" value="HTH_LacI"/>
</dbReference>
<dbReference type="GO" id="GO:0006355">
    <property type="term" value="P:regulation of DNA-templated transcription"/>
    <property type="evidence" value="ECO:0007669"/>
    <property type="project" value="InterPro"/>
</dbReference>
<feature type="domain" description="HTH lacI-type" evidence="1">
    <location>
        <begin position="16"/>
        <end position="49"/>
    </location>
</feature>
<dbReference type="EMBL" id="DVLP01000298">
    <property type="protein sequence ID" value="HIT75905.1"/>
    <property type="molecule type" value="Genomic_DNA"/>
</dbReference>
<accession>A0A9D1H009</accession>
<dbReference type="PROSITE" id="PS00356">
    <property type="entry name" value="HTH_LACI_1"/>
    <property type="match status" value="1"/>
</dbReference>
<gene>
    <name evidence="2" type="ORF">IAA98_09985</name>
</gene>
<keyword evidence="2" id="KW-0238">DNA-binding</keyword>
<proteinExistence type="predicted"/>
<protein>
    <submittedName>
        <fullName evidence="2">LacI family DNA-binding transcriptional regulator</fullName>
    </submittedName>
</protein>
<evidence type="ECO:0000259" key="1">
    <source>
        <dbReference type="PROSITE" id="PS50932"/>
    </source>
</evidence>
<dbReference type="AlphaFoldDB" id="A0A9D1H009"/>
<dbReference type="GO" id="GO:0003677">
    <property type="term" value="F:DNA binding"/>
    <property type="evidence" value="ECO:0007669"/>
    <property type="project" value="UniProtKB-KW"/>
</dbReference>
<dbReference type="PROSITE" id="PS50932">
    <property type="entry name" value="HTH_LACI_2"/>
    <property type="match status" value="1"/>
</dbReference>
<dbReference type="Pfam" id="PF00356">
    <property type="entry name" value="LacI"/>
    <property type="match status" value="1"/>
</dbReference>
<dbReference type="Gene3D" id="1.10.260.40">
    <property type="entry name" value="lambda repressor-like DNA-binding domains"/>
    <property type="match status" value="1"/>
</dbReference>
<reference evidence="2" key="1">
    <citation type="submission" date="2020-10" db="EMBL/GenBank/DDBJ databases">
        <authorList>
            <person name="Gilroy R."/>
        </authorList>
    </citation>
    <scope>NUCLEOTIDE SEQUENCE</scope>
    <source>
        <strain evidence="2">ChiGjej1B1-24693</strain>
    </source>
</reference>
<dbReference type="InterPro" id="IPR010982">
    <property type="entry name" value="Lambda_DNA-bd_dom_sf"/>
</dbReference>
<name>A0A9D1H009_9ACTN</name>
<evidence type="ECO:0000313" key="2">
    <source>
        <dbReference type="EMBL" id="HIT75905.1"/>
    </source>
</evidence>
<dbReference type="Proteomes" id="UP000886842">
    <property type="component" value="Unassembled WGS sequence"/>
</dbReference>
<sequence length="49" mass="5591">MRNDNEAQPTERQRRPTIADVATHAEVSRAAVSKVLRNAYGVSPQMRRR</sequence>
<reference evidence="2" key="2">
    <citation type="journal article" date="2021" name="PeerJ">
        <title>Extensive microbial diversity within the chicken gut microbiome revealed by metagenomics and culture.</title>
        <authorList>
            <person name="Gilroy R."/>
            <person name="Ravi A."/>
            <person name="Getino M."/>
            <person name="Pursley I."/>
            <person name="Horton D.L."/>
            <person name="Alikhan N.F."/>
            <person name="Baker D."/>
            <person name="Gharbi K."/>
            <person name="Hall N."/>
            <person name="Watson M."/>
            <person name="Adriaenssens E.M."/>
            <person name="Foster-Nyarko E."/>
            <person name="Jarju S."/>
            <person name="Secka A."/>
            <person name="Antonio M."/>
            <person name="Oren A."/>
            <person name="Chaudhuri R.R."/>
            <person name="La Ragione R."/>
            <person name="Hildebrand F."/>
            <person name="Pallen M.J."/>
        </authorList>
    </citation>
    <scope>NUCLEOTIDE SEQUENCE</scope>
    <source>
        <strain evidence="2">ChiGjej1B1-24693</strain>
    </source>
</reference>
<comment type="caution">
    <text evidence="2">The sequence shown here is derived from an EMBL/GenBank/DDBJ whole genome shotgun (WGS) entry which is preliminary data.</text>
</comment>
<organism evidence="2 3">
    <name type="scientific">Candidatus Avipropionibacterium avicola</name>
    <dbReference type="NCBI Taxonomy" id="2840701"/>
    <lineage>
        <taxon>Bacteria</taxon>
        <taxon>Bacillati</taxon>
        <taxon>Actinomycetota</taxon>
        <taxon>Actinomycetes</taxon>
        <taxon>Propionibacteriales</taxon>
        <taxon>Propionibacteriaceae</taxon>
        <taxon>Propionibacteriaceae incertae sedis</taxon>
        <taxon>Candidatus Avipropionibacterium</taxon>
    </lineage>
</organism>
<dbReference type="SUPFAM" id="SSF47413">
    <property type="entry name" value="lambda repressor-like DNA-binding domains"/>
    <property type="match status" value="1"/>
</dbReference>
<evidence type="ECO:0000313" key="3">
    <source>
        <dbReference type="Proteomes" id="UP000886842"/>
    </source>
</evidence>